<gene>
    <name evidence="2" type="ORF">CC86DRAFT_464194</name>
</gene>
<proteinExistence type="predicted"/>
<dbReference type="OrthoDB" id="3727999at2759"/>
<reference evidence="2" key="1">
    <citation type="journal article" date="2020" name="Stud. Mycol.">
        <title>101 Dothideomycetes genomes: a test case for predicting lifestyles and emergence of pathogens.</title>
        <authorList>
            <person name="Haridas S."/>
            <person name="Albert R."/>
            <person name="Binder M."/>
            <person name="Bloem J."/>
            <person name="Labutti K."/>
            <person name="Salamov A."/>
            <person name="Andreopoulos B."/>
            <person name="Baker S."/>
            <person name="Barry K."/>
            <person name="Bills G."/>
            <person name="Bluhm B."/>
            <person name="Cannon C."/>
            <person name="Castanera R."/>
            <person name="Culley D."/>
            <person name="Daum C."/>
            <person name="Ezra D."/>
            <person name="Gonzalez J."/>
            <person name="Henrissat B."/>
            <person name="Kuo A."/>
            <person name="Liang C."/>
            <person name="Lipzen A."/>
            <person name="Lutzoni F."/>
            <person name="Magnuson J."/>
            <person name="Mondo S."/>
            <person name="Nolan M."/>
            <person name="Ohm R."/>
            <person name="Pangilinan J."/>
            <person name="Park H.-J."/>
            <person name="Ramirez L."/>
            <person name="Alfaro M."/>
            <person name="Sun H."/>
            <person name="Tritt A."/>
            <person name="Yoshinaga Y."/>
            <person name="Zwiers L.-H."/>
            <person name="Turgeon B."/>
            <person name="Goodwin S."/>
            <person name="Spatafora J."/>
            <person name="Crous P."/>
            <person name="Grigoriev I."/>
        </authorList>
    </citation>
    <scope>NUCLEOTIDE SEQUENCE</scope>
    <source>
        <strain evidence="2">CBS 113818</strain>
    </source>
</reference>
<feature type="compositionally biased region" description="Low complexity" evidence="1">
    <location>
        <begin position="44"/>
        <end position="57"/>
    </location>
</feature>
<protein>
    <submittedName>
        <fullName evidence="2">Uncharacterized protein</fullName>
    </submittedName>
</protein>
<keyword evidence="3" id="KW-1185">Reference proteome</keyword>
<organism evidence="2 3">
    <name type="scientific">Ophiobolus disseminans</name>
    <dbReference type="NCBI Taxonomy" id="1469910"/>
    <lineage>
        <taxon>Eukaryota</taxon>
        <taxon>Fungi</taxon>
        <taxon>Dikarya</taxon>
        <taxon>Ascomycota</taxon>
        <taxon>Pezizomycotina</taxon>
        <taxon>Dothideomycetes</taxon>
        <taxon>Pleosporomycetidae</taxon>
        <taxon>Pleosporales</taxon>
        <taxon>Pleosporineae</taxon>
        <taxon>Phaeosphaeriaceae</taxon>
        <taxon>Ophiobolus</taxon>
    </lineage>
</organism>
<evidence type="ECO:0000313" key="2">
    <source>
        <dbReference type="EMBL" id="KAF2829673.1"/>
    </source>
</evidence>
<evidence type="ECO:0000256" key="1">
    <source>
        <dbReference type="SAM" id="MobiDB-lite"/>
    </source>
</evidence>
<dbReference type="Proteomes" id="UP000799424">
    <property type="component" value="Unassembled WGS sequence"/>
</dbReference>
<sequence length="80" mass="8959">MSTTLLSMHDLLRITYTYEARALEEQAKSRKRSDSACAMPEQCSNLPSSRSLSTSSTHDFASLETDFTFRYSRSSSLGNP</sequence>
<name>A0A6A7A932_9PLEO</name>
<dbReference type="EMBL" id="MU006220">
    <property type="protein sequence ID" value="KAF2829673.1"/>
    <property type="molecule type" value="Genomic_DNA"/>
</dbReference>
<dbReference type="AlphaFoldDB" id="A0A6A7A932"/>
<accession>A0A6A7A932</accession>
<feature type="region of interest" description="Disordered" evidence="1">
    <location>
        <begin position="29"/>
        <end position="58"/>
    </location>
</feature>
<evidence type="ECO:0000313" key="3">
    <source>
        <dbReference type="Proteomes" id="UP000799424"/>
    </source>
</evidence>